<feature type="domain" description="Peptidase S33 tripeptidyl aminopeptidase-like C-terminal" evidence="1">
    <location>
        <begin position="2"/>
        <end position="36"/>
    </location>
</feature>
<dbReference type="Pfam" id="PF08386">
    <property type="entry name" value="Abhydrolase_4"/>
    <property type="match status" value="1"/>
</dbReference>
<protein>
    <recommendedName>
        <fullName evidence="1">Peptidase S33 tripeptidyl aminopeptidase-like C-terminal domain-containing protein</fullName>
    </recommendedName>
</protein>
<dbReference type="OrthoDB" id="408373at2759"/>
<dbReference type="AlphaFoldDB" id="A0A2R6NFR2"/>
<dbReference type="EMBL" id="MLYV02001292">
    <property type="protein sequence ID" value="PSR71186.1"/>
    <property type="molecule type" value="Genomic_DNA"/>
</dbReference>
<dbReference type="Proteomes" id="UP000186601">
    <property type="component" value="Unassembled WGS sequence"/>
</dbReference>
<evidence type="ECO:0000313" key="2">
    <source>
        <dbReference type="EMBL" id="PSR71186.1"/>
    </source>
</evidence>
<gene>
    <name evidence="2" type="ORF">PHLCEN_2v12945</name>
</gene>
<reference evidence="2 3" key="1">
    <citation type="submission" date="2018-02" db="EMBL/GenBank/DDBJ databases">
        <title>Genome sequence of the basidiomycete white-rot fungus Phlebia centrifuga.</title>
        <authorList>
            <person name="Granchi Z."/>
            <person name="Peng M."/>
            <person name="de Vries R.P."/>
            <person name="Hilden K."/>
            <person name="Makela M.R."/>
            <person name="Grigoriev I."/>
            <person name="Riley R."/>
        </authorList>
    </citation>
    <scope>NUCLEOTIDE SEQUENCE [LARGE SCALE GENOMIC DNA]</scope>
    <source>
        <strain evidence="2 3">FBCC195</strain>
    </source>
</reference>
<proteinExistence type="predicted"/>
<dbReference type="SUPFAM" id="SSF53474">
    <property type="entry name" value="alpha/beta-Hydrolases"/>
    <property type="match status" value="1"/>
</dbReference>
<feature type="non-terminal residue" evidence="2">
    <location>
        <position position="1"/>
    </location>
</feature>
<dbReference type="InterPro" id="IPR029058">
    <property type="entry name" value="AB_hydrolase_fold"/>
</dbReference>
<keyword evidence="3" id="KW-1185">Reference proteome</keyword>
<evidence type="ECO:0000313" key="3">
    <source>
        <dbReference type="Proteomes" id="UP000186601"/>
    </source>
</evidence>
<sequence>GSSDPIVPYGEALKIKALISQAELVTIEGAGHYLVKEEGAWQVIAKSIITFFAPA</sequence>
<dbReference type="Gene3D" id="3.40.50.1820">
    <property type="entry name" value="alpha/beta hydrolase"/>
    <property type="match status" value="1"/>
</dbReference>
<accession>A0A2R6NFR2</accession>
<dbReference type="InterPro" id="IPR013595">
    <property type="entry name" value="Pept_S33_TAP-like_C"/>
</dbReference>
<evidence type="ECO:0000259" key="1">
    <source>
        <dbReference type="Pfam" id="PF08386"/>
    </source>
</evidence>
<name>A0A2R6NFR2_9APHY</name>
<organism evidence="2 3">
    <name type="scientific">Hermanssonia centrifuga</name>
    <dbReference type="NCBI Taxonomy" id="98765"/>
    <lineage>
        <taxon>Eukaryota</taxon>
        <taxon>Fungi</taxon>
        <taxon>Dikarya</taxon>
        <taxon>Basidiomycota</taxon>
        <taxon>Agaricomycotina</taxon>
        <taxon>Agaricomycetes</taxon>
        <taxon>Polyporales</taxon>
        <taxon>Meruliaceae</taxon>
        <taxon>Hermanssonia</taxon>
    </lineage>
</organism>
<comment type="caution">
    <text evidence="2">The sequence shown here is derived from an EMBL/GenBank/DDBJ whole genome shotgun (WGS) entry which is preliminary data.</text>
</comment>